<organism evidence="2 3">
    <name type="scientific">SAR86 cluster bacterium</name>
    <dbReference type="NCBI Taxonomy" id="2030880"/>
    <lineage>
        <taxon>Bacteria</taxon>
        <taxon>Pseudomonadati</taxon>
        <taxon>Pseudomonadota</taxon>
        <taxon>Gammaproteobacteria</taxon>
        <taxon>SAR86 cluster</taxon>
    </lineage>
</organism>
<dbReference type="EMBL" id="JABMOJ010000548">
    <property type="protein sequence ID" value="NQV66617.1"/>
    <property type="molecule type" value="Genomic_DNA"/>
</dbReference>
<dbReference type="Proteomes" id="UP000754644">
    <property type="component" value="Unassembled WGS sequence"/>
</dbReference>
<reference evidence="2" key="1">
    <citation type="submission" date="2020-05" db="EMBL/GenBank/DDBJ databases">
        <title>Sulfur intermediates as new biogeochemical hubs in an aquatic model microbial ecosystem.</title>
        <authorList>
            <person name="Vigneron A."/>
        </authorList>
    </citation>
    <scope>NUCLEOTIDE SEQUENCE</scope>
    <source>
        <strain evidence="2">Bin.250</strain>
    </source>
</reference>
<dbReference type="Gene3D" id="3.10.129.10">
    <property type="entry name" value="Hotdog Thioesterase"/>
    <property type="match status" value="1"/>
</dbReference>
<evidence type="ECO:0008006" key="4">
    <source>
        <dbReference type="Google" id="ProtNLM"/>
    </source>
</evidence>
<dbReference type="SUPFAM" id="SSF54637">
    <property type="entry name" value="Thioesterase/thiol ester dehydrase-isomerase"/>
    <property type="match status" value="2"/>
</dbReference>
<evidence type="ECO:0000313" key="2">
    <source>
        <dbReference type="EMBL" id="NQV66617.1"/>
    </source>
</evidence>
<name>A0A973AAK6_9GAMM</name>
<gene>
    <name evidence="2" type="ORF">HQ497_14765</name>
</gene>
<evidence type="ECO:0000256" key="1">
    <source>
        <dbReference type="SAM" id="MobiDB-lite"/>
    </source>
</evidence>
<proteinExistence type="predicted"/>
<dbReference type="InterPro" id="IPR029069">
    <property type="entry name" value="HotDog_dom_sf"/>
</dbReference>
<sequence length="263" mass="28756">MNDAQWQEPVSGFEFTPEEVVVSEAFQSAKLAACGLDSGSLDGFVDAAFFIAIGIRAGINNGISAEGNVNMLTRLVQHRPVRLGEPLIARGFISKVTAVPRGQRIETDVWFEDQDGRRAISAPRTSLRPARQTGSESATNRGAGERPAPVIDNVDELTRFGAYSLTPQQVKDYSLEGNSIHYELAAANKAGFRAPIIGGGMGVHYLIHTLYEQQSCQSFDLSVYFRRPIFWDDEFVVAADPWRAIALLRAGKVLTEAKINAVN</sequence>
<comment type="caution">
    <text evidence="2">The sequence shown here is derived from an EMBL/GenBank/DDBJ whole genome shotgun (WGS) entry which is preliminary data.</text>
</comment>
<evidence type="ECO:0000313" key="3">
    <source>
        <dbReference type="Proteomes" id="UP000754644"/>
    </source>
</evidence>
<dbReference type="AlphaFoldDB" id="A0A973AAK6"/>
<accession>A0A973AAK6</accession>
<protein>
    <recommendedName>
        <fullName evidence="4">MaoC-like domain-containing protein</fullName>
    </recommendedName>
</protein>
<feature type="region of interest" description="Disordered" evidence="1">
    <location>
        <begin position="121"/>
        <end position="148"/>
    </location>
</feature>